<dbReference type="Pfam" id="PF04862">
    <property type="entry name" value="DUF642"/>
    <property type="match status" value="1"/>
</dbReference>
<feature type="compositionally biased region" description="Pro residues" evidence="1">
    <location>
        <begin position="405"/>
        <end position="423"/>
    </location>
</feature>
<evidence type="ECO:0000313" key="5">
    <source>
        <dbReference type="EMBL" id="JAG94862.1"/>
    </source>
</evidence>
<feature type="compositionally biased region" description="Polar residues" evidence="1">
    <location>
        <begin position="492"/>
        <end position="542"/>
    </location>
</feature>
<evidence type="ECO:0000256" key="3">
    <source>
        <dbReference type="SAM" id="SignalP"/>
    </source>
</evidence>
<dbReference type="AlphaFoldDB" id="A0A0D6QTD3"/>
<evidence type="ECO:0000256" key="2">
    <source>
        <dbReference type="SAM" id="Phobius"/>
    </source>
</evidence>
<sequence>MPSKSTALFEWAILLLLLLLPVASRAQDDTQPWFWIMADSVGGKVVCPGLCLAVNDSLSPGDYDGKPVGFVACEIHDSSSSDESSMSSNTNSNQQWLRDDGNREETTIRINATESIQATGSTLLCLQPDPKTNRSLTVTKCNGRSNQKWVVANNTVASLAFDPPRSLAMSYRVSGFLSLTDATMAWREASIMEGKPRNSSLTTTFSMLDGDANQNLDLDPPEDKEPAQSQSRNFIWNGGFEKSSYDFPNASTNLSLTVNDVFGLCYWKVVKADANLQNGPSSGPAPPEGNRSLYLKDGIISQKVTTLPGAFYTIVFKVVVATSLPSSDTSETGEETCRGSDTLSVNPYPSTNVDMAVEVSNKSWVTNHVSFQALGKQVQLAFKGCSACGCYLDEVNLMQVIDHAPFPPPPRPPSPPPSPPQPNPNAIKPLGPPNFDLPRSHSGRLSNAAVVGVVVGAAALFFVIGAACFAVVCLSNSEKSEIDTRRPAEWSIHTTTPARSEPTKGSVSGSIHHTSSNAPGSIHLASSNASGSIHQASSNAPTSAVGATISSSNTHSGSVP</sequence>
<feature type="region of interest" description="Disordered" evidence="1">
    <location>
        <begin position="403"/>
        <end position="439"/>
    </location>
</feature>
<reference evidence="5" key="1">
    <citation type="submission" date="2015-03" db="EMBL/GenBank/DDBJ databases">
        <title>A transcriptome of Araucaria cunninghamii, an australian fine timber species.</title>
        <authorList>
            <person name="Jing Yi C.J.Y."/>
            <person name="Yin San L.Y.S."/>
            <person name="Abdul Karim S.S."/>
            <person name="Wan Azmi N.N."/>
            <person name="Hercus R.R."/>
            <person name="Croft L.L."/>
        </authorList>
    </citation>
    <scope>NUCLEOTIDE SEQUENCE</scope>
    <source>
        <strain evidence="5">MI0301</strain>
        <tissue evidence="5">Leaf</tissue>
    </source>
</reference>
<protein>
    <recommendedName>
        <fullName evidence="4">DUF642 domain-containing protein</fullName>
    </recommendedName>
</protein>
<feature type="signal peptide" evidence="3">
    <location>
        <begin position="1"/>
        <end position="26"/>
    </location>
</feature>
<dbReference type="PROSITE" id="PS50231">
    <property type="entry name" value="RICIN_B_LECTIN"/>
    <property type="match status" value="1"/>
</dbReference>
<keyword evidence="2" id="KW-0812">Transmembrane</keyword>
<dbReference type="Gene3D" id="2.80.10.50">
    <property type="match status" value="1"/>
</dbReference>
<feature type="region of interest" description="Disordered" evidence="1">
    <location>
        <begin position="78"/>
        <end position="101"/>
    </location>
</feature>
<dbReference type="InterPro" id="IPR035992">
    <property type="entry name" value="Ricin_B-like_lectins"/>
</dbReference>
<keyword evidence="3" id="KW-0732">Signal</keyword>
<feature type="domain" description="DUF642" evidence="4">
    <location>
        <begin position="235"/>
        <end position="396"/>
    </location>
</feature>
<accession>A0A0D6QTD3</accession>
<name>A0A0D6QTD3_ARACU</name>
<feature type="compositionally biased region" description="Polar residues" evidence="1">
    <location>
        <begin position="197"/>
        <end position="216"/>
    </location>
</feature>
<organism evidence="5">
    <name type="scientific">Araucaria cunninghamii</name>
    <name type="common">Hoop pine</name>
    <name type="synonym">Moreton Bay pine</name>
    <dbReference type="NCBI Taxonomy" id="56994"/>
    <lineage>
        <taxon>Eukaryota</taxon>
        <taxon>Viridiplantae</taxon>
        <taxon>Streptophyta</taxon>
        <taxon>Embryophyta</taxon>
        <taxon>Tracheophyta</taxon>
        <taxon>Spermatophyta</taxon>
        <taxon>Pinopsida</taxon>
        <taxon>Pinidae</taxon>
        <taxon>Conifers II</taxon>
        <taxon>Araucariales</taxon>
        <taxon>Araucariaceae</taxon>
        <taxon>Araucaria</taxon>
    </lineage>
</organism>
<keyword evidence="2" id="KW-0472">Membrane</keyword>
<evidence type="ECO:0000256" key="1">
    <source>
        <dbReference type="SAM" id="MobiDB-lite"/>
    </source>
</evidence>
<feature type="transmembrane region" description="Helical" evidence="2">
    <location>
        <begin position="448"/>
        <end position="475"/>
    </location>
</feature>
<feature type="region of interest" description="Disordered" evidence="1">
    <location>
        <begin position="483"/>
        <end position="560"/>
    </location>
</feature>
<proteinExistence type="predicted"/>
<feature type="chain" id="PRO_5002311168" description="DUF642 domain-containing protein" evidence="3">
    <location>
        <begin position="27"/>
        <end position="560"/>
    </location>
</feature>
<dbReference type="Gene3D" id="2.60.120.260">
    <property type="entry name" value="Galactose-binding domain-like"/>
    <property type="match status" value="1"/>
</dbReference>
<keyword evidence="2" id="KW-1133">Transmembrane helix</keyword>
<dbReference type="EMBL" id="GCKF01042220">
    <property type="protein sequence ID" value="JAG94862.1"/>
    <property type="molecule type" value="Transcribed_RNA"/>
</dbReference>
<feature type="compositionally biased region" description="Polar residues" evidence="1">
    <location>
        <begin position="548"/>
        <end position="560"/>
    </location>
</feature>
<feature type="compositionally biased region" description="Low complexity" evidence="1">
    <location>
        <begin position="81"/>
        <end position="93"/>
    </location>
</feature>
<dbReference type="SUPFAM" id="SSF50370">
    <property type="entry name" value="Ricin B-like lectins"/>
    <property type="match status" value="1"/>
</dbReference>
<dbReference type="InterPro" id="IPR006946">
    <property type="entry name" value="DGR2-like_dom"/>
</dbReference>
<feature type="region of interest" description="Disordered" evidence="1">
    <location>
        <begin position="196"/>
        <end position="229"/>
    </location>
</feature>
<evidence type="ECO:0000259" key="4">
    <source>
        <dbReference type="Pfam" id="PF04862"/>
    </source>
</evidence>